<dbReference type="Proteomes" id="UP000030762">
    <property type="component" value="Unassembled WGS sequence"/>
</dbReference>
<dbReference type="VEuPathDB" id="FungiDB:SDRG_02174"/>
<accession>T0R1Q1</accession>
<sequence>MVALNSEVRARRRAAIPPERWQELHALMRSSFRGLTFESTRRLCTELALPRSPARGQMTRDIAAIIRQFYAATDMSVDDGNDGDLNGASSDESACCEICDGSDDADASLLCDGCDREEDNEVEEIDDADTESAVTPTPEELPRGMCEMNELLVHACACDDAPCATYCDLCLAMKRLLQCTSWFSFSAEVLAMPFVDGVIELFVFHATHCTTRESTRTNCSVPLCQQLHATVDSMSP</sequence>
<evidence type="ECO:0000313" key="2">
    <source>
        <dbReference type="EMBL" id="EQC40270.1"/>
    </source>
</evidence>
<dbReference type="OrthoDB" id="166948at2759"/>
<evidence type="ECO:0000256" key="1">
    <source>
        <dbReference type="SAM" id="MobiDB-lite"/>
    </source>
</evidence>
<dbReference type="RefSeq" id="XP_008605969.1">
    <property type="nucleotide sequence ID" value="XM_008607747.1"/>
</dbReference>
<dbReference type="SUPFAM" id="SSF57933">
    <property type="entry name" value="TAZ domain"/>
    <property type="match status" value="1"/>
</dbReference>
<dbReference type="EMBL" id="JH767136">
    <property type="protein sequence ID" value="EQC40270.1"/>
    <property type="molecule type" value="Genomic_DNA"/>
</dbReference>
<gene>
    <name evidence="2" type="ORF">SDRG_02174</name>
</gene>
<dbReference type="Gene3D" id="1.20.1020.10">
    <property type="entry name" value="TAZ domain"/>
    <property type="match status" value="1"/>
</dbReference>
<dbReference type="GeneID" id="19942901"/>
<dbReference type="STRING" id="1156394.T0R1Q1"/>
<reference evidence="2 3" key="1">
    <citation type="submission" date="2012-04" db="EMBL/GenBank/DDBJ databases">
        <title>The Genome Sequence of Saprolegnia declina VS20.</title>
        <authorList>
            <consortium name="The Broad Institute Genome Sequencing Platform"/>
            <person name="Russ C."/>
            <person name="Nusbaum C."/>
            <person name="Tyler B."/>
            <person name="van West P."/>
            <person name="Dieguez-Uribeondo J."/>
            <person name="de Bruijn I."/>
            <person name="Tripathy S."/>
            <person name="Jiang R."/>
            <person name="Young S.K."/>
            <person name="Zeng Q."/>
            <person name="Gargeya S."/>
            <person name="Fitzgerald M."/>
            <person name="Haas B."/>
            <person name="Abouelleil A."/>
            <person name="Alvarado L."/>
            <person name="Arachchi H.M."/>
            <person name="Berlin A."/>
            <person name="Chapman S.B."/>
            <person name="Goldberg J."/>
            <person name="Griggs A."/>
            <person name="Gujja S."/>
            <person name="Hansen M."/>
            <person name="Howarth C."/>
            <person name="Imamovic A."/>
            <person name="Larimer J."/>
            <person name="McCowen C."/>
            <person name="Montmayeur A."/>
            <person name="Murphy C."/>
            <person name="Neiman D."/>
            <person name="Pearson M."/>
            <person name="Priest M."/>
            <person name="Roberts A."/>
            <person name="Saif S."/>
            <person name="Shea T."/>
            <person name="Sisk P."/>
            <person name="Sykes S."/>
            <person name="Wortman J."/>
            <person name="Nusbaum C."/>
            <person name="Birren B."/>
        </authorList>
    </citation>
    <scope>NUCLEOTIDE SEQUENCE [LARGE SCALE GENOMIC DNA]</scope>
    <source>
        <strain evidence="2 3">VS20</strain>
    </source>
</reference>
<dbReference type="AlphaFoldDB" id="T0R1Q1"/>
<protein>
    <submittedName>
        <fullName evidence="2">Uncharacterized protein</fullName>
    </submittedName>
</protein>
<feature type="compositionally biased region" description="Acidic residues" evidence="1">
    <location>
        <begin position="121"/>
        <end position="130"/>
    </location>
</feature>
<feature type="region of interest" description="Disordered" evidence="1">
    <location>
        <begin position="121"/>
        <end position="140"/>
    </location>
</feature>
<evidence type="ECO:0000313" key="3">
    <source>
        <dbReference type="Proteomes" id="UP000030762"/>
    </source>
</evidence>
<proteinExistence type="predicted"/>
<dbReference type="InParanoid" id="T0R1Q1"/>
<organism evidence="2 3">
    <name type="scientific">Saprolegnia diclina (strain VS20)</name>
    <dbReference type="NCBI Taxonomy" id="1156394"/>
    <lineage>
        <taxon>Eukaryota</taxon>
        <taxon>Sar</taxon>
        <taxon>Stramenopiles</taxon>
        <taxon>Oomycota</taxon>
        <taxon>Saprolegniomycetes</taxon>
        <taxon>Saprolegniales</taxon>
        <taxon>Saprolegniaceae</taxon>
        <taxon>Saprolegnia</taxon>
    </lineage>
</organism>
<dbReference type="InterPro" id="IPR035898">
    <property type="entry name" value="TAZ_dom_sf"/>
</dbReference>
<keyword evidence="3" id="KW-1185">Reference proteome</keyword>
<name>T0R1Q1_SAPDV</name>